<sequence length="298" mass="32614">MSDMAKRYDEYDTTEKQAADSAIQQLKRWIDGASHLVFFGGAGVSTESGIPDFRGKNGLYRQGGIKVGAMTVGCNASGGEASFDSGNDALVDPEAESLGHTGEEPDFTLEEIFSRDVFDDTPEAYYTYFRNSHHLGEAKPNITHRKLAEWERAGKLLAIITQNIDGLHQAAGSKKVFELHGNEIRFYCSDCRHAYTLDEVEASSALVPLCSCGGVIRPDIVFYGEGLNMNVFYGALEAIAAADVLIVAGSSLVVYPAAGLLDYYTGERMVIINDMPTPYDRRANLVIRRKIGEVFSQL</sequence>
<evidence type="ECO:0000313" key="7">
    <source>
        <dbReference type="Proteomes" id="UP000051927"/>
    </source>
</evidence>
<dbReference type="EMBL" id="JQCP01000002">
    <property type="protein sequence ID" value="KRO02480.1"/>
    <property type="molecule type" value="Genomic_DNA"/>
</dbReference>
<dbReference type="InterPro" id="IPR003000">
    <property type="entry name" value="Sirtuin"/>
</dbReference>
<feature type="binding site" evidence="4">
    <location>
        <position position="210"/>
    </location>
    <ligand>
        <name>Zn(2+)</name>
        <dbReference type="ChEBI" id="CHEBI:29105"/>
    </ligand>
</feature>
<feature type="binding site" evidence="4">
    <location>
        <position position="212"/>
    </location>
    <ligand>
        <name>Zn(2+)</name>
        <dbReference type="ChEBI" id="CHEBI:29105"/>
    </ligand>
</feature>
<feature type="active site" description="Proton acceptor" evidence="4">
    <location>
        <position position="180"/>
    </location>
</feature>
<dbReference type="EC" id="2.3.1.286" evidence="1"/>
<feature type="domain" description="Deacetylase sirtuin-type" evidence="5">
    <location>
        <begin position="16"/>
        <end position="298"/>
    </location>
</feature>
<protein>
    <recommendedName>
        <fullName evidence="1">protein acetyllysine N-acetyltransferase</fullName>
        <ecNumber evidence="1">2.3.1.286</ecNumber>
    </recommendedName>
</protein>
<dbReference type="Gene3D" id="3.30.1600.10">
    <property type="entry name" value="SIR2/SIRT2 'Small Domain"/>
    <property type="match status" value="1"/>
</dbReference>
<reference evidence="6 7" key="1">
    <citation type="journal article" date="2015" name="Genome Announc.">
        <title>Expanding the biotechnology potential of lactobacilli through comparative genomics of 213 strains and associated genera.</title>
        <authorList>
            <person name="Sun Z."/>
            <person name="Harris H.M."/>
            <person name="McCann A."/>
            <person name="Guo C."/>
            <person name="Argimon S."/>
            <person name="Zhang W."/>
            <person name="Yang X."/>
            <person name="Jeffery I.B."/>
            <person name="Cooney J.C."/>
            <person name="Kagawa T.F."/>
            <person name="Liu W."/>
            <person name="Song Y."/>
            <person name="Salvetti E."/>
            <person name="Wrobel A."/>
            <person name="Rasinkangas P."/>
            <person name="Parkhill J."/>
            <person name="Rea M.C."/>
            <person name="O'Sullivan O."/>
            <person name="Ritari J."/>
            <person name="Douillard F.P."/>
            <person name="Paul Ross R."/>
            <person name="Yang R."/>
            <person name="Briner A.E."/>
            <person name="Felis G.E."/>
            <person name="de Vos W.M."/>
            <person name="Barrangou R."/>
            <person name="Klaenhammer T.R."/>
            <person name="Caufield P.W."/>
            <person name="Cui Y."/>
            <person name="Zhang H."/>
            <person name="O'Toole P.W."/>
        </authorList>
    </citation>
    <scope>NUCLEOTIDE SEQUENCE [LARGE SCALE GENOMIC DNA]</scope>
    <source>
        <strain evidence="6 7">DSM 7090</strain>
    </source>
</reference>
<keyword evidence="4" id="KW-0479">Metal-binding</keyword>
<dbReference type="Gene3D" id="3.40.50.1220">
    <property type="entry name" value="TPP-binding domain"/>
    <property type="match status" value="2"/>
</dbReference>
<dbReference type="PANTHER" id="PTHR11085">
    <property type="entry name" value="NAD-DEPENDENT PROTEIN DEACYLASE SIRTUIN-5, MITOCHONDRIAL-RELATED"/>
    <property type="match status" value="1"/>
</dbReference>
<gene>
    <name evidence="6" type="ORF">IV60_GL000927</name>
</gene>
<dbReference type="InterPro" id="IPR026590">
    <property type="entry name" value="Ssirtuin_cat_dom"/>
</dbReference>
<dbReference type="CDD" id="cd01407">
    <property type="entry name" value="SIR2-fam"/>
    <property type="match status" value="1"/>
</dbReference>
<evidence type="ECO:0000256" key="2">
    <source>
        <dbReference type="ARBA" id="ARBA00022679"/>
    </source>
</evidence>
<dbReference type="PANTHER" id="PTHR11085:SF4">
    <property type="entry name" value="NAD-DEPENDENT PROTEIN DEACYLASE"/>
    <property type="match status" value="1"/>
</dbReference>
<feature type="binding site" evidence="4">
    <location>
        <position position="188"/>
    </location>
    <ligand>
        <name>Zn(2+)</name>
        <dbReference type="ChEBI" id="CHEBI:29105"/>
    </ligand>
</feature>
<evidence type="ECO:0000256" key="3">
    <source>
        <dbReference type="ARBA" id="ARBA00023027"/>
    </source>
</evidence>
<dbReference type="InterPro" id="IPR026591">
    <property type="entry name" value="Sirtuin_cat_small_dom_sf"/>
</dbReference>
<evidence type="ECO:0000259" key="5">
    <source>
        <dbReference type="PROSITE" id="PS50305"/>
    </source>
</evidence>
<comment type="caution">
    <text evidence="6">The sequence shown here is derived from an EMBL/GenBank/DDBJ whole genome shotgun (WGS) entry which is preliminary data.</text>
</comment>
<dbReference type="RefSeq" id="WP_003149490.1">
    <property type="nucleotide sequence ID" value="NZ_JQCP01000002.1"/>
</dbReference>
<evidence type="ECO:0000313" key="6">
    <source>
        <dbReference type="EMBL" id="KRO02480.1"/>
    </source>
</evidence>
<accession>A0ABR5Q0U1</accession>
<organism evidence="6 7">
    <name type="scientific">Lancefieldella rimae</name>
    <dbReference type="NCBI Taxonomy" id="1383"/>
    <lineage>
        <taxon>Bacteria</taxon>
        <taxon>Bacillati</taxon>
        <taxon>Actinomycetota</taxon>
        <taxon>Coriobacteriia</taxon>
        <taxon>Coriobacteriales</taxon>
        <taxon>Atopobiaceae</taxon>
        <taxon>Lancefieldella</taxon>
    </lineage>
</organism>
<dbReference type="Proteomes" id="UP000051927">
    <property type="component" value="Unassembled WGS sequence"/>
</dbReference>
<evidence type="ECO:0000256" key="4">
    <source>
        <dbReference type="PROSITE-ProRule" id="PRU00236"/>
    </source>
</evidence>
<name>A0ABR5Q0U1_9ACTN</name>
<keyword evidence="3" id="KW-0520">NAD</keyword>
<evidence type="ECO:0000256" key="1">
    <source>
        <dbReference type="ARBA" id="ARBA00012928"/>
    </source>
</evidence>
<dbReference type="InterPro" id="IPR029035">
    <property type="entry name" value="DHS-like_NAD/FAD-binding_dom"/>
</dbReference>
<dbReference type="GeneID" id="84904707"/>
<proteinExistence type="predicted"/>
<keyword evidence="7" id="KW-1185">Reference proteome</keyword>
<dbReference type="InterPro" id="IPR050134">
    <property type="entry name" value="NAD-dep_sirtuin_deacylases"/>
</dbReference>
<keyword evidence="4" id="KW-0862">Zinc</keyword>
<dbReference type="SUPFAM" id="SSF52467">
    <property type="entry name" value="DHS-like NAD/FAD-binding domain"/>
    <property type="match status" value="1"/>
</dbReference>
<dbReference type="PROSITE" id="PS50305">
    <property type="entry name" value="SIRTUIN"/>
    <property type="match status" value="1"/>
</dbReference>
<dbReference type="Pfam" id="PF02146">
    <property type="entry name" value="SIR2"/>
    <property type="match status" value="2"/>
</dbReference>
<keyword evidence="2" id="KW-0808">Transferase</keyword>
<feature type="binding site" evidence="4">
    <location>
        <position position="191"/>
    </location>
    <ligand>
        <name>Zn(2+)</name>
        <dbReference type="ChEBI" id="CHEBI:29105"/>
    </ligand>
</feature>